<feature type="signal peptide" evidence="5">
    <location>
        <begin position="1"/>
        <end position="25"/>
    </location>
</feature>
<dbReference type="RefSeq" id="WP_165094585.1">
    <property type="nucleotide sequence ID" value="NZ_CP049056.1"/>
</dbReference>
<sequence>MLNFRFGRVAAGAFSAALLSCAVAAANPLAPGWTLYPEASKLTFQSVKNGTIVEESVFATFSGAIEESGEAEIVIQLESVDTGIDLRNVRMRFLFFESFRFPEARVTATLDPAALEQLAQKRRMTIPIEFTLDLHGVAKTLTTDTVVTLITDDMVSVAADSAIVIPVADFDLDEGLLKLQDAAKVTITPSGSVGFDFVFRRDVATVEIVSAAAQEPVAAPEPTATPAPAPAAAPVATAAVEASGDFSEAECEGRFEIISRAGAIYFPSGGAELKIESAPLLAALVDIIERCPTLNVAIIGHTDSDGAAAANQKLSEARAASVLAYLTASGAPADRLFASGRGETAPVAPNDTARNKRLNRRIEFAVVR</sequence>
<feature type="domain" description="OmpA-like" evidence="6">
    <location>
        <begin position="253"/>
        <end position="368"/>
    </location>
</feature>
<dbReference type="InterPro" id="IPR036737">
    <property type="entry name" value="OmpA-like_sf"/>
</dbReference>
<evidence type="ECO:0000256" key="3">
    <source>
        <dbReference type="ARBA" id="ARBA00023237"/>
    </source>
</evidence>
<feature type="chain" id="PRO_5029514446" evidence="5">
    <location>
        <begin position="26"/>
        <end position="368"/>
    </location>
</feature>
<evidence type="ECO:0000259" key="6">
    <source>
        <dbReference type="PROSITE" id="PS51123"/>
    </source>
</evidence>
<dbReference type="InterPro" id="IPR006665">
    <property type="entry name" value="OmpA-like"/>
</dbReference>
<reference evidence="7 8" key="1">
    <citation type="submission" date="2020-02" db="EMBL/GenBank/DDBJ databases">
        <title>complete genome sequence of Rhodobacteraceae bacterium.</title>
        <authorList>
            <person name="Park J."/>
            <person name="Kim Y.-S."/>
            <person name="Kim K.-H."/>
        </authorList>
    </citation>
    <scope>NUCLEOTIDE SEQUENCE [LARGE SCALE GENOMIC DNA]</scope>
    <source>
        <strain evidence="7 8">RR4-56</strain>
    </source>
</reference>
<accession>A0A7L5BWZ5</accession>
<dbReference type="SMART" id="SM00867">
    <property type="entry name" value="YceI"/>
    <property type="match status" value="1"/>
</dbReference>
<dbReference type="InterPro" id="IPR050330">
    <property type="entry name" value="Bact_OuterMem_StrucFunc"/>
</dbReference>
<keyword evidence="5" id="KW-0732">Signal</keyword>
<dbReference type="Proteomes" id="UP000503336">
    <property type="component" value="Chromosome"/>
</dbReference>
<proteinExistence type="predicted"/>
<dbReference type="PANTHER" id="PTHR30329">
    <property type="entry name" value="STATOR ELEMENT OF FLAGELLAR MOTOR COMPLEX"/>
    <property type="match status" value="1"/>
</dbReference>
<dbReference type="AlphaFoldDB" id="A0A7L5BWZ5"/>
<dbReference type="PANTHER" id="PTHR30329:SF21">
    <property type="entry name" value="LIPOPROTEIN YIAD-RELATED"/>
    <property type="match status" value="1"/>
</dbReference>
<keyword evidence="2 4" id="KW-0472">Membrane</keyword>
<dbReference type="InterPro" id="IPR006664">
    <property type="entry name" value="OMP_bac"/>
</dbReference>
<dbReference type="PROSITE" id="PS51257">
    <property type="entry name" value="PROKAR_LIPOPROTEIN"/>
    <property type="match status" value="1"/>
</dbReference>
<gene>
    <name evidence="7" type="ORF">G5B40_02505</name>
</gene>
<evidence type="ECO:0000256" key="2">
    <source>
        <dbReference type="ARBA" id="ARBA00023136"/>
    </source>
</evidence>
<dbReference type="Gene3D" id="3.30.1330.60">
    <property type="entry name" value="OmpA-like domain"/>
    <property type="match status" value="1"/>
</dbReference>
<keyword evidence="3" id="KW-0998">Cell outer membrane</keyword>
<evidence type="ECO:0000313" key="7">
    <source>
        <dbReference type="EMBL" id="QIE54404.1"/>
    </source>
</evidence>
<protein>
    <submittedName>
        <fullName evidence="7">OmpA family protein</fullName>
    </submittedName>
</protein>
<dbReference type="Gene3D" id="2.40.128.110">
    <property type="entry name" value="Lipid/polyisoprenoid-binding, YceI-like"/>
    <property type="match status" value="1"/>
</dbReference>
<dbReference type="PRINTS" id="PR01021">
    <property type="entry name" value="OMPADOMAIN"/>
</dbReference>
<evidence type="ECO:0000256" key="4">
    <source>
        <dbReference type="PROSITE-ProRule" id="PRU00473"/>
    </source>
</evidence>
<comment type="subcellular location">
    <subcellularLocation>
        <location evidence="1">Cell outer membrane</location>
    </subcellularLocation>
</comment>
<dbReference type="Pfam" id="PF04264">
    <property type="entry name" value="YceI"/>
    <property type="match status" value="1"/>
</dbReference>
<dbReference type="SUPFAM" id="SSF101874">
    <property type="entry name" value="YceI-like"/>
    <property type="match status" value="1"/>
</dbReference>
<dbReference type="CDD" id="cd07185">
    <property type="entry name" value="OmpA_C-like"/>
    <property type="match status" value="1"/>
</dbReference>
<dbReference type="KEGG" id="hdh:G5B40_02505"/>
<dbReference type="InterPro" id="IPR036761">
    <property type="entry name" value="TTHA0802/YceI-like_sf"/>
</dbReference>
<organism evidence="7 8">
    <name type="scientific">Pikeienuella piscinae</name>
    <dbReference type="NCBI Taxonomy" id="2748098"/>
    <lineage>
        <taxon>Bacteria</taxon>
        <taxon>Pseudomonadati</taxon>
        <taxon>Pseudomonadota</taxon>
        <taxon>Alphaproteobacteria</taxon>
        <taxon>Rhodobacterales</taxon>
        <taxon>Paracoccaceae</taxon>
        <taxon>Pikeienuella</taxon>
    </lineage>
</organism>
<dbReference type="GO" id="GO:0009279">
    <property type="term" value="C:cell outer membrane"/>
    <property type="evidence" value="ECO:0007669"/>
    <property type="project" value="UniProtKB-SubCell"/>
</dbReference>
<evidence type="ECO:0000256" key="1">
    <source>
        <dbReference type="ARBA" id="ARBA00004442"/>
    </source>
</evidence>
<name>A0A7L5BWZ5_9RHOB</name>
<dbReference type="SUPFAM" id="SSF103088">
    <property type="entry name" value="OmpA-like"/>
    <property type="match status" value="1"/>
</dbReference>
<evidence type="ECO:0000256" key="5">
    <source>
        <dbReference type="SAM" id="SignalP"/>
    </source>
</evidence>
<dbReference type="EMBL" id="CP049056">
    <property type="protein sequence ID" value="QIE54404.1"/>
    <property type="molecule type" value="Genomic_DNA"/>
</dbReference>
<dbReference type="PRINTS" id="PR01023">
    <property type="entry name" value="NAFLGMOTY"/>
</dbReference>
<keyword evidence="8" id="KW-1185">Reference proteome</keyword>
<dbReference type="Pfam" id="PF00691">
    <property type="entry name" value="OmpA"/>
    <property type="match status" value="1"/>
</dbReference>
<dbReference type="PROSITE" id="PS51123">
    <property type="entry name" value="OMPA_2"/>
    <property type="match status" value="1"/>
</dbReference>
<evidence type="ECO:0000313" key="8">
    <source>
        <dbReference type="Proteomes" id="UP000503336"/>
    </source>
</evidence>
<dbReference type="InterPro" id="IPR007372">
    <property type="entry name" value="Lipid/polyisoprenoid-bd_YceI"/>
</dbReference>